<evidence type="ECO:0000256" key="1">
    <source>
        <dbReference type="SAM" id="MobiDB-lite"/>
    </source>
</evidence>
<reference evidence="2 3" key="1">
    <citation type="journal article" date="2018" name="Nat. Ecol. Evol.">
        <title>Pezizomycetes genomes reveal the molecular basis of ectomycorrhizal truffle lifestyle.</title>
        <authorList>
            <person name="Murat C."/>
            <person name="Payen T."/>
            <person name="Noel B."/>
            <person name="Kuo A."/>
            <person name="Morin E."/>
            <person name="Chen J."/>
            <person name="Kohler A."/>
            <person name="Krizsan K."/>
            <person name="Balestrini R."/>
            <person name="Da Silva C."/>
            <person name="Montanini B."/>
            <person name="Hainaut M."/>
            <person name="Levati E."/>
            <person name="Barry K.W."/>
            <person name="Belfiori B."/>
            <person name="Cichocki N."/>
            <person name="Clum A."/>
            <person name="Dockter R.B."/>
            <person name="Fauchery L."/>
            <person name="Guy J."/>
            <person name="Iotti M."/>
            <person name="Le Tacon F."/>
            <person name="Lindquist E.A."/>
            <person name="Lipzen A."/>
            <person name="Malagnac F."/>
            <person name="Mello A."/>
            <person name="Molinier V."/>
            <person name="Miyauchi S."/>
            <person name="Poulain J."/>
            <person name="Riccioni C."/>
            <person name="Rubini A."/>
            <person name="Sitrit Y."/>
            <person name="Splivallo R."/>
            <person name="Traeger S."/>
            <person name="Wang M."/>
            <person name="Zifcakova L."/>
            <person name="Wipf D."/>
            <person name="Zambonelli A."/>
            <person name="Paolocci F."/>
            <person name="Nowrousian M."/>
            <person name="Ottonello S."/>
            <person name="Baldrian P."/>
            <person name="Spatafora J.W."/>
            <person name="Henrissat B."/>
            <person name="Nagy L.G."/>
            <person name="Aury J.M."/>
            <person name="Wincker P."/>
            <person name="Grigoriev I.V."/>
            <person name="Bonfante P."/>
            <person name="Martin F.M."/>
        </authorList>
    </citation>
    <scope>NUCLEOTIDE SEQUENCE [LARGE SCALE GENOMIC DNA]</scope>
    <source>
        <strain evidence="2 3">ATCC MYA-4762</strain>
    </source>
</reference>
<organism evidence="2 3">
    <name type="scientific">Terfezia boudieri ATCC MYA-4762</name>
    <dbReference type="NCBI Taxonomy" id="1051890"/>
    <lineage>
        <taxon>Eukaryota</taxon>
        <taxon>Fungi</taxon>
        <taxon>Dikarya</taxon>
        <taxon>Ascomycota</taxon>
        <taxon>Pezizomycotina</taxon>
        <taxon>Pezizomycetes</taxon>
        <taxon>Pezizales</taxon>
        <taxon>Pezizaceae</taxon>
        <taxon>Terfezia</taxon>
    </lineage>
</organism>
<accession>A0A3N4LEP1</accession>
<feature type="region of interest" description="Disordered" evidence="1">
    <location>
        <begin position="30"/>
        <end position="56"/>
    </location>
</feature>
<dbReference type="InParanoid" id="A0A3N4LEP1"/>
<evidence type="ECO:0000313" key="3">
    <source>
        <dbReference type="Proteomes" id="UP000267821"/>
    </source>
</evidence>
<dbReference type="AlphaFoldDB" id="A0A3N4LEP1"/>
<name>A0A3N4LEP1_9PEZI</name>
<evidence type="ECO:0000313" key="2">
    <source>
        <dbReference type="EMBL" id="RPB19161.1"/>
    </source>
</evidence>
<dbReference type="EMBL" id="ML121596">
    <property type="protein sequence ID" value="RPB19161.1"/>
    <property type="molecule type" value="Genomic_DNA"/>
</dbReference>
<sequence>MAGAPRTSWRAALFCCCLKQCELAPGGLSQARHRLNKSPPPPIDEYRGRQYSRIPI</sequence>
<protein>
    <submittedName>
        <fullName evidence="2">Uncharacterized protein</fullName>
    </submittedName>
</protein>
<proteinExistence type="predicted"/>
<dbReference type="Proteomes" id="UP000267821">
    <property type="component" value="Unassembled WGS sequence"/>
</dbReference>
<keyword evidence="3" id="KW-1185">Reference proteome</keyword>
<gene>
    <name evidence="2" type="ORF">L211DRAFT_662200</name>
</gene>
<dbReference type="OrthoDB" id="10265230at2759"/>